<accession>A0AA42BNN6</accession>
<organism evidence="5 6">
    <name type="scientific">Ectobacillus ponti</name>
    <dbReference type="NCBI Taxonomy" id="2961894"/>
    <lineage>
        <taxon>Bacteria</taxon>
        <taxon>Bacillati</taxon>
        <taxon>Bacillota</taxon>
        <taxon>Bacilli</taxon>
        <taxon>Bacillales</taxon>
        <taxon>Bacillaceae</taxon>
        <taxon>Ectobacillus</taxon>
    </lineage>
</organism>
<keyword evidence="6" id="KW-1185">Reference proteome</keyword>
<dbReference type="GO" id="GO:0009234">
    <property type="term" value="P:menaquinone biosynthetic process"/>
    <property type="evidence" value="ECO:0007669"/>
    <property type="project" value="UniProtKB-UniRule"/>
</dbReference>
<dbReference type="Pfam" id="PF00561">
    <property type="entry name" value="Abhydrolase_1"/>
    <property type="match status" value="1"/>
</dbReference>
<dbReference type="HAMAP" id="MF_01660">
    <property type="entry name" value="MenH"/>
    <property type="match status" value="1"/>
</dbReference>
<dbReference type="NCBIfam" id="TIGR03695">
    <property type="entry name" value="menH_SHCHC"/>
    <property type="match status" value="1"/>
</dbReference>
<dbReference type="InterPro" id="IPR029058">
    <property type="entry name" value="AB_hydrolase_fold"/>
</dbReference>
<feature type="domain" description="AB hydrolase-1" evidence="4">
    <location>
        <begin position="20"/>
        <end position="254"/>
    </location>
</feature>
<dbReference type="InterPro" id="IPR022485">
    <property type="entry name" value="SHCHC_synthase_MenH"/>
</dbReference>
<dbReference type="Proteomes" id="UP001156102">
    <property type="component" value="Unassembled WGS sequence"/>
</dbReference>
<dbReference type="PRINTS" id="PR00412">
    <property type="entry name" value="EPOXHYDRLASE"/>
</dbReference>
<gene>
    <name evidence="3 5" type="primary">menH</name>
    <name evidence="5" type="ORF">NK662_03385</name>
</gene>
<reference evidence="5" key="1">
    <citation type="submission" date="2022-07" db="EMBL/GenBank/DDBJ databases">
        <authorList>
            <person name="Li W.-J."/>
            <person name="Deng Q.-Q."/>
        </authorList>
    </citation>
    <scope>NUCLEOTIDE SEQUENCE</scope>
    <source>
        <strain evidence="5">SYSU M60031</strain>
    </source>
</reference>
<dbReference type="InterPro" id="IPR000639">
    <property type="entry name" value="Epox_hydrolase-like"/>
</dbReference>
<evidence type="ECO:0000256" key="1">
    <source>
        <dbReference type="ARBA" id="ARBA00022428"/>
    </source>
</evidence>
<comment type="subunit">
    <text evidence="3">Monomer.</text>
</comment>
<comment type="similarity">
    <text evidence="3">Belongs to the AB hydrolase superfamily. MenH family.</text>
</comment>
<evidence type="ECO:0000259" key="4">
    <source>
        <dbReference type="Pfam" id="PF00561"/>
    </source>
</evidence>
<dbReference type="PANTHER" id="PTHR42916">
    <property type="entry name" value="2-SUCCINYL-5-ENOLPYRUVYL-6-HYDROXY-3-CYCLOHEXENE-1-CARBOXYLATE SYNTHASE"/>
    <property type="match status" value="1"/>
</dbReference>
<dbReference type="GO" id="GO:0070205">
    <property type="term" value="F:2-succinyl-6-hydroxy-2,4-cyclohexadiene-1-carboxylate synthase activity"/>
    <property type="evidence" value="ECO:0007669"/>
    <property type="project" value="UniProtKB-UniRule"/>
</dbReference>
<dbReference type="PANTHER" id="PTHR42916:SF1">
    <property type="entry name" value="PROTEIN PHYLLO, CHLOROPLASTIC"/>
    <property type="match status" value="1"/>
</dbReference>
<dbReference type="PRINTS" id="PR00111">
    <property type="entry name" value="ABHYDROLASE"/>
</dbReference>
<comment type="pathway">
    <text evidence="3">Quinol/quinone metabolism; menaquinone biosynthesis.</text>
</comment>
<comment type="pathway">
    <text evidence="3">Quinol/quinone metabolism; 1,4-dihydroxy-2-naphthoate biosynthesis; 1,4-dihydroxy-2-naphthoate from chorismate: step 3/7.</text>
</comment>
<dbReference type="RefSeq" id="WP_254757342.1">
    <property type="nucleotide sequence ID" value="NZ_JANCLT010000001.1"/>
</dbReference>
<sequence>MKRLIRGVQYEYEVCGSGEALLLLHGFTGSKEAWRRFSASWSRSYQVIMPDLLGHGGTDSPAAAERYDIGQAAADLAALLDHLGIKRVHVLGYSMGGRLAIVFSAIYPDRVASLILENCTAGLEAEADRQNRRQQDEQLAAFLEQQGIAAFVDKWEQVPLFASQEQLPQEQREQIRKQRLQNNPAGLAGSLHGMGTGAQPSYWAALPDFRMPVLLISGEYDIKFQGILARMQKQLPQARLVQVSGAGHAIHVEQPEKFDTIVSEFLQTL</sequence>
<proteinExistence type="inferred from homology"/>
<comment type="catalytic activity">
    <reaction evidence="3">
        <text>5-enolpyruvoyl-6-hydroxy-2-succinyl-cyclohex-3-ene-1-carboxylate = (1R,6R)-6-hydroxy-2-succinyl-cyclohexa-2,4-diene-1-carboxylate + pyruvate</text>
        <dbReference type="Rhea" id="RHEA:25597"/>
        <dbReference type="ChEBI" id="CHEBI:15361"/>
        <dbReference type="ChEBI" id="CHEBI:58689"/>
        <dbReference type="ChEBI" id="CHEBI:58818"/>
        <dbReference type="EC" id="4.2.99.20"/>
    </reaction>
</comment>
<dbReference type="EC" id="4.2.99.20" evidence="3"/>
<comment type="function">
    <text evidence="3">Catalyzes a proton abstraction reaction that results in 2,5-elimination of pyruvate from 2-succinyl-5-enolpyruvyl-6-hydroxy-3-cyclohexene-1-carboxylate (SEPHCHC) and the formation of 2-succinyl-6-hydroxy-2,4-cyclohexadiene-1-carboxylate (SHCHC).</text>
</comment>
<evidence type="ECO:0000313" key="6">
    <source>
        <dbReference type="Proteomes" id="UP001156102"/>
    </source>
</evidence>
<dbReference type="EMBL" id="JANCLT010000001">
    <property type="protein sequence ID" value="MCP8967586.1"/>
    <property type="molecule type" value="Genomic_DNA"/>
</dbReference>
<comment type="caution">
    <text evidence="5">The sequence shown here is derived from an EMBL/GenBank/DDBJ whole genome shotgun (WGS) entry which is preliminary data.</text>
</comment>
<protein>
    <recommendedName>
        <fullName evidence="3">Putative 2-succinyl-6-hydroxy-2,4-cyclohexadiene-1-carboxylate synthase</fullName>
        <shortName evidence="3">SHCHC synthase</shortName>
        <ecNumber evidence="3">4.2.99.20</ecNumber>
    </recommendedName>
</protein>
<evidence type="ECO:0000256" key="3">
    <source>
        <dbReference type="HAMAP-Rule" id="MF_01660"/>
    </source>
</evidence>
<dbReference type="AlphaFoldDB" id="A0AA42BNN6"/>
<keyword evidence="2 3" id="KW-0456">Lyase</keyword>
<evidence type="ECO:0000256" key="2">
    <source>
        <dbReference type="ARBA" id="ARBA00023239"/>
    </source>
</evidence>
<dbReference type="Gene3D" id="3.40.50.1820">
    <property type="entry name" value="alpha/beta hydrolase"/>
    <property type="match status" value="1"/>
</dbReference>
<name>A0AA42BNN6_9BACI</name>
<dbReference type="InterPro" id="IPR000073">
    <property type="entry name" value="AB_hydrolase_1"/>
</dbReference>
<keyword evidence="1 3" id="KW-0474">Menaquinone biosynthesis</keyword>
<dbReference type="SUPFAM" id="SSF53474">
    <property type="entry name" value="alpha/beta-Hydrolases"/>
    <property type="match status" value="1"/>
</dbReference>
<evidence type="ECO:0000313" key="5">
    <source>
        <dbReference type="EMBL" id="MCP8967586.1"/>
    </source>
</evidence>